<dbReference type="Proteomes" id="UP000604765">
    <property type="component" value="Unassembled WGS sequence"/>
</dbReference>
<feature type="chain" id="PRO_5046892609" description="Lipoprotein" evidence="2">
    <location>
        <begin position="20"/>
        <end position="401"/>
    </location>
</feature>
<evidence type="ECO:0000256" key="1">
    <source>
        <dbReference type="SAM" id="MobiDB-lite"/>
    </source>
</evidence>
<protein>
    <recommendedName>
        <fullName evidence="5">Lipoprotein</fullName>
    </recommendedName>
</protein>
<keyword evidence="2" id="KW-0732">Signal</keyword>
<organism evidence="3 4">
    <name type="scientific">Lentilactobacillus fungorum</name>
    <dbReference type="NCBI Taxonomy" id="2201250"/>
    <lineage>
        <taxon>Bacteria</taxon>
        <taxon>Bacillati</taxon>
        <taxon>Bacillota</taxon>
        <taxon>Bacilli</taxon>
        <taxon>Lactobacillales</taxon>
        <taxon>Lactobacillaceae</taxon>
        <taxon>Lentilactobacillus</taxon>
    </lineage>
</organism>
<sequence length="401" mass="44200">MKKLLIAISVSFAGLMLLAGCKGNQADLNNTPKKSNNSSQKLDQLLSPAEKKVPADDSSNQSSLISQFYQSGGRWHWKLSSSQSGTIDDSQVNSLKSTGTKYVYQLKLKSHQNKHYTLKFNWINGGHQAYTIDSNYHNFHANFILADANQRTDAWQDGAPQVLQGTWATAYTTTGSSQTPYTKRFLMITESTTSSVTNQYDQNHRLYNSSTDLNNDQVSYQLAGQDTYLLKSYSSGHTPTVYQLTLLSSNQIRVSGLTSTPLTLSKSATMPTTDQNSNSTTRSQSSAANSSSSSSQAATTSSHSAQLTDQQLVNWVWPEVKALYPNTNVQSTDFTYLPQKRAGMLYLDVLENHSATIFKNHQVDPNTNPKVASFRVNSTGQLEEMNPTTGNWTVVSDTYGG</sequence>
<dbReference type="EMBL" id="BNJR01000016">
    <property type="protein sequence ID" value="GHP14564.1"/>
    <property type="molecule type" value="Genomic_DNA"/>
</dbReference>
<evidence type="ECO:0008006" key="5">
    <source>
        <dbReference type="Google" id="ProtNLM"/>
    </source>
</evidence>
<feature type="compositionally biased region" description="Low complexity" evidence="1">
    <location>
        <begin position="275"/>
        <end position="305"/>
    </location>
</feature>
<evidence type="ECO:0000313" key="3">
    <source>
        <dbReference type="EMBL" id="GHP14564.1"/>
    </source>
</evidence>
<feature type="compositionally biased region" description="Polar residues" evidence="1">
    <location>
        <begin position="263"/>
        <end position="274"/>
    </location>
</feature>
<gene>
    <name evidence="3" type="ORF">YK48G_19890</name>
</gene>
<dbReference type="RefSeq" id="WP_203630548.1">
    <property type="nucleotide sequence ID" value="NZ_BNJR01000016.1"/>
</dbReference>
<evidence type="ECO:0000256" key="2">
    <source>
        <dbReference type="SAM" id="SignalP"/>
    </source>
</evidence>
<reference evidence="3 4" key="1">
    <citation type="journal article" date="2021" name="Int. J. Syst. Evol. Microbiol.">
        <title>Lentilactobacillus fungorum sp. nov., isolated from spent mushroom substrates.</title>
        <authorList>
            <person name="Tohno M."/>
            <person name="Tanizawa Y."/>
            <person name="Kojima Y."/>
            <person name="Sakamoto M."/>
            <person name="Ohkuma M."/>
            <person name="Kobayashi H."/>
        </authorList>
    </citation>
    <scope>NUCLEOTIDE SEQUENCE [LARGE SCALE GENOMIC DNA]</scope>
    <source>
        <strain evidence="3 4">YK48G</strain>
    </source>
</reference>
<proteinExistence type="predicted"/>
<evidence type="ECO:0000313" key="4">
    <source>
        <dbReference type="Proteomes" id="UP000604765"/>
    </source>
</evidence>
<feature type="compositionally biased region" description="Polar residues" evidence="1">
    <location>
        <begin position="28"/>
        <end position="42"/>
    </location>
</feature>
<name>A0ABQ3W1W2_9LACO</name>
<keyword evidence="4" id="KW-1185">Reference proteome</keyword>
<feature type="region of interest" description="Disordered" evidence="1">
    <location>
        <begin position="28"/>
        <end position="60"/>
    </location>
</feature>
<accession>A0ABQ3W1W2</accession>
<feature type="signal peptide" evidence="2">
    <location>
        <begin position="1"/>
        <end position="19"/>
    </location>
</feature>
<dbReference type="PROSITE" id="PS51257">
    <property type="entry name" value="PROKAR_LIPOPROTEIN"/>
    <property type="match status" value="1"/>
</dbReference>
<feature type="region of interest" description="Disordered" evidence="1">
    <location>
        <begin position="263"/>
        <end position="305"/>
    </location>
</feature>
<comment type="caution">
    <text evidence="3">The sequence shown here is derived from an EMBL/GenBank/DDBJ whole genome shotgun (WGS) entry which is preliminary data.</text>
</comment>